<comment type="similarity">
    <text evidence="8">Belongs to the PetG family.</text>
</comment>
<evidence type="ECO:0000256" key="4">
    <source>
        <dbReference type="ARBA" id="ARBA00022982"/>
    </source>
</evidence>
<evidence type="ECO:0000256" key="8">
    <source>
        <dbReference type="HAMAP-Rule" id="MF_00432"/>
    </source>
</evidence>
<evidence type="ECO:0000256" key="2">
    <source>
        <dbReference type="ARBA" id="ARBA00022448"/>
    </source>
</evidence>
<geneLocation type="chloroplast" evidence="10"/>
<dbReference type="GO" id="GO:0009535">
    <property type="term" value="C:chloroplast thylakoid membrane"/>
    <property type="evidence" value="ECO:0007669"/>
    <property type="project" value="UniProtKB-SubCell"/>
</dbReference>
<dbReference type="InterPro" id="IPR003683">
    <property type="entry name" value="Cyt_6/f_cplx_su5"/>
</dbReference>
<dbReference type="EMBL" id="MK580484">
    <property type="protein sequence ID" value="QCW57845.1"/>
    <property type="molecule type" value="Genomic_DNA"/>
</dbReference>
<comment type="subcellular location">
    <subcellularLocation>
        <location evidence="1">Membrane</location>
        <topology evidence="1">Single-pass membrane protein</topology>
    </subcellularLocation>
    <subcellularLocation>
        <location evidence="8">Plastid</location>
        <location evidence="8">Chloroplast thylakoid membrane</location>
        <topology evidence="8">Single-pass membrane protein</topology>
    </subcellularLocation>
</comment>
<dbReference type="GO" id="GO:0015979">
    <property type="term" value="P:photosynthesis"/>
    <property type="evidence" value="ECO:0007669"/>
    <property type="project" value="UniProtKB-KW"/>
</dbReference>
<dbReference type="Pfam" id="PF02529">
    <property type="entry name" value="PetG"/>
    <property type="match status" value="1"/>
</dbReference>
<keyword evidence="8" id="KW-0602">Photosynthesis</keyword>
<accession>A0A4Y5P3L1</accession>
<feature type="transmembrane region" description="Helical" evidence="9">
    <location>
        <begin position="6"/>
        <end position="27"/>
    </location>
</feature>
<keyword evidence="6 8" id="KW-0793">Thylakoid</keyword>
<proteinExistence type="inferred from homology"/>
<comment type="subunit">
    <text evidence="8">The 4 large subunits of the cytochrome b6-f complex are cytochrome b6, subunit IV (17 kDa polypeptide, PetD), cytochrome f and the Rieske protein, while the 4 small subunits are PetG, PetL, PetM and PetN. The complex functions as a dimer.</text>
</comment>
<sequence length="38" mass="4096">MVEPLLSGIVIGLVIITVGGLFTTAYLQWVRGSESIDF</sequence>
<gene>
    <name evidence="8 10" type="primary">petG</name>
</gene>
<protein>
    <recommendedName>
        <fullName evidence="8">Cytochrome b6-f complex subunit 5</fullName>
    </recommendedName>
    <alternativeName>
        <fullName evidence="8">Cytochrome b6-f complex subunit PetG</fullName>
    </alternativeName>
    <alternativeName>
        <fullName evidence="8">Cytochrome b6-f complex subunit V</fullName>
    </alternativeName>
</protein>
<evidence type="ECO:0000256" key="9">
    <source>
        <dbReference type="SAM" id="Phobius"/>
    </source>
</evidence>
<dbReference type="GO" id="GO:0017004">
    <property type="term" value="P:cytochrome complex assembly"/>
    <property type="evidence" value="ECO:0007669"/>
    <property type="project" value="UniProtKB-UniRule"/>
</dbReference>
<reference evidence="10" key="1">
    <citation type="journal article" date="2019" name="Int. J. Mol. Sci.">
        <title>Characterization of the Chloroplast Genome of Trentepohlia odorata (Trentepohliales, Chlorophyta), and Discussion of its Taxonomy.</title>
        <authorList>
            <person name="Zhu H."/>
            <person name="Hu Y."/>
            <person name="Liu F."/>
            <person name="Hu Z."/>
            <person name="Liu G."/>
        </authorList>
    </citation>
    <scope>NUCLEOTIDE SEQUENCE</scope>
</reference>
<keyword evidence="10" id="KW-0150">Chloroplast</keyword>
<dbReference type="SUPFAM" id="SSF103446">
    <property type="entry name" value="PetG subunit of the cytochrome b6f complex"/>
    <property type="match status" value="1"/>
</dbReference>
<dbReference type="GeneID" id="40872557"/>
<evidence type="ECO:0000256" key="1">
    <source>
        <dbReference type="ARBA" id="ARBA00004167"/>
    </source>
</evidence>
<evidence type="ECO:0000256" key="6">
    <source>
        <dbReference type="ARBA" id="ARBA00023078"/>
    </source>
</evidence>
<dbReference type="AlphaFoldDB" id="A0A4Y5P3L1"/>
<keyword evidence="4 8" id="KW-0249">Electron transport</keyword>
<dbReference type="PIRSF" id="PIRSF000034">
    <property type="entry name" value="Cyt_b6-f_V"/>
    <property type="match status" value="1"/>
</dbReference>
<dbReference type="GO" id="GO:0009512">
    <property type="term" value="C:cytochrome b6f complex"/>
    <property type="evidence" value="ECO:0007669"/>
    <property type="project" value="InterPro"/>
</dbReference>
<keyword evidence="7 8" id="KW-0472">Membrane</keyword>
<dbReference type="RefSeq" id="YP_009667542.1">
    <property type="nucleotide sequence ID" value="NC_043776.1"/>
</dbReference>
<keyword evidence="2 8" id="KW-0813">Transport</keyword>
<comment type="function">
    <text evidence="8">Component of the cytochrome b6-f complex, which mediates electron transfer between photosystem II (PSII) and photosystem I (PSI), cyclic electron flow around PSI, and state transitions. PetG is required for either the stability or assembly of the cytochrome b6-f complex.</text>
</comment>
<evidence type="ECO:0000256" key="3">
    <source>
        <dbReference type="ARBA" id="ARBA00022692"/>
    </source>
</evidence>
<evidence type="ECO:0000313" key="10">
    <source>
        <dbReference type="EMBL" id="QCW57845.1"/>
    </source>
</evidence>
<keyword evidence="10" id="KW-0934">Plastid</keyword>
<organism evidence="10">
    <name type="scientific">Trentepohlia odorata</name>
    <dbReference type="NCBI Taxonomy" id="2576626"/>
    <lineage>
        <taxon>Eukaryota</taxon>
        <taxon>Viridiplantae</taxon>
        <taxon>Chlorophyta</taxon>
        <taxon>core chlorophytes</taxon>
        <taxon>Ulvophyceae</taxon>
        <taxon>TCBD clade</taxon>
        <taxon>Trentepohliales</taxon>
        <taxon>Trentepohliaceae</taxon>
        <taxon>Trentepohlia</taxon>
    </lineage>
</organism>
<evidence type="ECO:0000256" key="7">
    <source>
        <dbReference type="ARBA" id="ARBA00023136"/>
    </source>
</evidence>
<evidence type="ECO:0000256" key="5">
    <source>
        <dbReference type="ARBA" id="ARBA00022989"/>
    </source>
</evidence>
<dbReference type="InterPro" id="IPR036099">
    <property type="entry name" value="Cyt_6/f_cplx_su5_sf"/>
</dbReference>
<name>A0A4Y5P3L1_9CHLO</name>
<keyword evidence="3 8" id="KW-0812">Transmembrane</keyword>
<dbReference type="HAMAP" id="MF_00432">
    <property type="entry name" value="Cytb6_f_PetG"/>
    <property type="match status" value="1"/>
</dbReference>
<keyword evidence="5 8" id="KW-1133">Transmembrane helix</keyword>